<keyword evidence="3" id="KW-1185">Reference proteome</keyword>
<organism evidence="2 3">
    <name type="scientific">Caerostris extrusa</name>
    <name type="common">Bark spider</name>
    <name type="synonym">Caerostris bankana</name>
    <dbReference type="NCBI Taxonomy" id="172846"/>
    <lineage>
        <taxon>Eukaryota</taxon>
        <taxon>Metazoa</taxon>
        <taxon>Ecdysozoa</taxon>
        <taxon>Arthropoda</taxon>
        <taxon>Chelicerata</taxon>
        <taxon>Arachnida</taxon>
        <taxon>Araneae</taxon>
        <taxon>Araneomorphae</taxon>
        <taxon>Entelegynae</taxon>
        <taxon>Araneoidea</taxon>
        <taxon>Araneidae</taxon>
        <taxon>Caerostris</taxon>
    </lineage>
</organism>
<proteinExistence type="predicted"/>
<feature type="non-terminal residue" evidence="2">
    <location>
        <position position="1"/>
    </location>
</feature>
<evidence type="ECO:0000313" key="3">
    <source>
        <dbReference type="Proteomes" id="UP001054945"/>
    </source>
</evidence>
<evidence type="ECO:0000256" key="1">
    <source>
        <dbReference type="SAM" id="MobiDB-lite"/>
    </source>
</evidence>
<dbReference type="EMBL" id="BPLR01008740">
    <property type="protein sequence ID" value="GIY26827.1"/>
    <property type="molecule type" value="Genomic_DNA"/>
</dbReference>
<accession>A0AAV4RZL5</accession>
<dbReference type="Proteomes" id="UP001054945">
    <property type="component" value="Unassembled WGS sequence"/>
</dbReference>
<feature type="region of interest" description="Disordered" evidence="1">
    <location>
        <begin position="1"/>
        <end position="26"/>
    </location>
</feature>
<evidence type="ECO:0000313" key="2">
    <source>
        <dbReference type="EMBL" id="GIY26827.1"/>
    </source>
</evidence>
<protein>
    <submittedName>
        <fullName evidence="2">Uncharacterized protein</fullName>
    </submittedName>
</protein>
<comment type="caution">
    <text evidence="2">The sequence shown here is derived from an EMBL/GenBank/DDBJ whole genome shotgun (WGS) entry which is preliminary data.</text>
</comment>
<reference evidence="2 3" key="1">
    <citation type="submission" date="2021-06" db="EMBL/GenBank/DDBJ databases">
        <title>Caerostris extrusa draft genome.</title>
        <authorList>
            <person name="Kono N."/>
            <person name="Arakawa K."/>
        </authorList>
    </citation>
    <scope>NUCLEOTIDE SEQUENCE [LARGE SCALE GENOMIC DNA]</scope>
</reference>
<gene>
    <name evidence="2" type="ORF">CEXT_78121</name>
</gene>
<dbReference type="AlphaFoldDB" id="A0AAV4RZL5"/>
<sequence>ITTGLSGDSMMNPPLSGGKSSGNPDEPLWDCSWRTLCGRRARCPDFLDHPAQWVAAMKGRRISAIPKPFFMEVLKQKIHVECRMQNGRRTKFHWILFFLSEHGITKARRHVRDKSW</sequence>
<name>A0AAV4RZL5_CAEEX</name>